<name>A0A0E9PFX7_ANGAN</name>
<sequence length="34" mass="3912">MRICSVTVGSHKNGYAKTLVKMNFCHTHTEQNFK</sequence>
<evidence type="ECO:0000313" key="1">
    <source>
        <dbReference type="EMBL" id="JAH03434.1"/>
    </source>
</evidence>
<proteinExistence type="predicted"/>
<reference evidence="1" key="2">
    <citation type="journal article" date="2015" name="Fish Shellfish Immunol.">
        <title>Early steps in the European eel (Anguilla anguilla)-Vibrio vulnificus interaction in the gills: Role of the RtxA13 toxin.</title>
        <authorList>
            <person name="Callol A."/>
            <person name="Pajuelo D."/>
            <person name="Ebbesson L."/>
            <person name="Teles M."/>
            <person name="MacKenzie S."/>
            <person name="Amaro C."/>
        </authorList>
    </citation>
    <scope>NUCLEOTIDE SEQUENCE</scope>
</reference>
<dbReference type="EMBL" id="GBXM01105143">
    <property type="protein sequence ID" value="JAH03434.1"/>
    <property type="molecule type" value="Transcribed_RNA"/>
</dbReference>
<dbReference type="AlphaFoldDB" id="A0A0E9PFX7"/>
<organism evidence="1">
    <name type="scientific">Anguilla anguilla</name>
    <name type="common">European freshwater eel</name>
    <name type="synonym">Muraena anguilla</name>
    <dbReference type="NCBI Taxonomy" id="7936"/>
    <lineage>
        <taxon>Eukaryota</taxon>
        <taxon>Metazoa</taxon>
        <taxon>Chordata</taxon>
        <taxon>Craniata</taxon>
        <taxon>Vertebrata</taxon>
        <taxon>Euteleostomi</taxon>
        <taxon>Actinopterygii</taxon>
        <taxon>Neopterygii</taxon>
        <taxon>Teleostei</taxon>
        <taxon>Anguilliformes</taxon>
        <taxon>Anguillidae</taxon>
        <taxon>Anguilla</taxon>
    </lineage>
</organism>
<reference evidence="1" key="1">
    <citation type="submission" date="2014-11" db="EMBL/GenBank/DDBJ databases">
        <authorList>
            <person name="Amaro Gonzalez C."/>
        </authorList>
    </citation>
    <scope>NUCLEOTIDE SEQUENCE</scope>
</reference>
<protein>
    <submittedName>
        <fullName evidence="1">Uncharacterized protein</fullName>
    </submittedName>
</protein>
<accession>A0A0E9PFX7</accession>